<dbReference type="Proteomes" id="UP000054166">
    <property type="component" value="Unassembled WGS sequence"/>
</dbReference>
<feature type="compositionally biased region" description="Basic residues" evidence="7">
    <location>
        <begin position="97"/>
        <end position="118"/>
    </location>
</feature>
<name>A0A0C3FLL8_PILCF</name>
<feature type="region of interest" description="Disordered" evidence="7">
    <location>
        <begin position="584"/>
        <end position="689"/>
    </location>
</feature>
<feature type="compositionally biased region" description="Low complexity" evidence="7">
    <location>
        <begin position="589"/>
        <end position="607"/>
    </location>
</feature>
<protein>
    <recommendedName>
        <fullName evidence="8">GATA-type domain-containing protein</fullName>
    </recommendedName>
</protein>
<evidence type="ECO:0000256" key="1">
    <source>
        <dbReference type="ARBA" id="ARBA00022723"/>
    </source>
</evidence>
<dbReference type="Gene3D" id="3.30.50.10">
    <property type="entry name" value="Erythroid Transcription Factor GATA-1, subunit A"/>
    <property type="match status" value="1"/>
</dbReference>
<evidence type="ECO:0000313" key="9">
    <source>
        <dbReference type="EMBL" id="KIM84955.1"/>
    </source>
</evidence>
<accession>A0A0C3FLL8</accession>
<feature type="region of interest" description="Disordered" evidence="7">
    <location>
        <begin position="1"/>
        <end position="334"/>
    </location>
</feature>
<dbReference type="InterPro" id="IPR013088">
    <property type="entry name" value="Znf_NHR/GATA"/>
</dbReference>
<dbReference type="SMART" id="SM00401">
    <property type="entry name" value="ZnF_GATA"/>
    <property type="match status" value="1"/>
</dbReference>
<sequence length="689" mass="75453">MASAHHPTQAPRYSLPPLPNAGSDFRLPSLKDLNFQYRPPGQGQEGPPLSTPGGSPQAEHVGSSQSQPGRHDPSAWGRPSPATPVSASMPPQLPHQTHQHPQQHQHHQLPHPPQHQHQHSPQLSAGHQQQTSRPVDYGIPRHDNGGYLTPGLPLSAQVAPLPGSVTIGPGSRGDDAHPSKRSRTNSNMSIPRDNRSHAPYPIPQSPQYSPQQQAAFHPVQPGPGPPPHEQVHQHTGPGAYPHPQYGYQPPQYMSARTHNVQPLHPHHQQQPQGNPYLPPQQDSWEHQQQPQPHPQAPQHHHQHAAPQQQQQQQQPPPPPQHQHYQPQQPPQMNFASARTTPLVPQTVDSRVTAYQTNHVESEQKMSEIIKHCTVLYSFASRYAQLQASLPRVQPTAEELSEMNRRAVEVVRLLEEYRRLTHPEFERRSTEANDASRSVEGSRPPKRPWEDMAKDDAADEVPHGEHPVVGDKAQSTAEQDMEIIRTKRATSTAGGPAAGSQPKSKYRKRSSGQRATPPGKCHSCNIRETPEWRRGPDGARTLCNACGLHYAKLMRKRDKQIAAEGQAPRIDMETLRASARAADLDKLHARSQAQASSSQAAQVQAPGASTPPIDPNNQSHHQGSFQVVNIGPGSSAGPNTSVPTPHAHQIVAPPNDGAVAPAPPPSWAGPRVQSFMRTSQHSGSSDASPR</sequence>
<feature type="compositionally biased region" description="Low complexity" evidence="7">
    <location>
        <begin position="233"/>
        <end position="252"/>
    </location>
</feature>
<dbReference type="GO" id="GO:0006355">
    <property type="term" value="P:regulation of DNA-templated transcription"/>
    <property type="evidence" value="ECO:0007669"/>
    <property type="project" value="InterPro"/>
</dbReference>
<dbReference type="SUPFAM" id="SSF57716">
    <property type="entry name" value="Glucocorticoid receptor-like (DNA-binding domain)"/>
    <property type="match status" value="1"/>
</dbReference>
<feature type="compositionally biased region" description="Low complexity" evidence="7">
    <location>
        <begin position="488"/>
        <end position="499"/>
    </location>
</feature>
<dbReference type="GO" id="GO:0008270">
    <property type="term" value="F:zinc ion binding"/>
    <property type="evidence" value="ECO:0007669"/>
    <property type="project" value="UniProtKB-KW"/>
</dbReference>
<evidence type="ECO:0000256" key="7">
    <source>
        <dbReference type="SAM" id="MobiDB-lite"/>
    </source>
</evidence>
<keyword evidence="3" id="KW-0862">Zinc</keyword>
<reference evidence="9 10" key="1">
    <citation type="submission" date="2014-04" db="EMBL/GenBank/DDBJ databases">
        <authorList>
            <consortium name="DOE Joint Genome Institute"/>
            <person name="Kuo A."/>
            <person name="Tarkka M."/>
            <person name="Buscot F."/>
            <person name="Kohler A."/>
            <person name="Nagy L.G."/>
            <person name="Floudas D."/>
            <person name="Copeland A."/>
            <person name="Barry K.W."/>
            <person name="Cichocki N."/>
            <person name="Veneault-Fourrey C."/>
            <person name="LaButti K."/>
            <person name="Lindquist E.A."/>
            <person name="Lipzen A."/>
            <person name="Lundell T."/>
            <person name="Morin E."/>
            <person name="Murat C."/>
            <person name="Sun H."/>
            <person name="Tunlid A."/>
            <person name="Henrissat B."/>
            <person name="Grigoriev I.V."/>
            <person name="Hibbett D.S."/>
            <person name="Martin F."/>
            <person name="Nordberg H.P."/>
            <person name="Cantor M.N."/>
            <person name="Hua S.X."/>
        </authorList>
    </citation>
    <scope>NUCLEOTIDE SEQUENCE [LARGE SCALE GENOMIC DNA]</scope>
    <source>
        <strain evidence="9 10">F 1598</strain>
    </source>
</reference>
<dbReference type="PROSITE" id="PS50114">
    <property type="entry name" value="GATA_ZN_FINGER_2"/>
    <property type="match status" value="1"/>
</dbReference>
<evidence type="ECO:0000256" key="2">
    <source>
        <dbReference type="ARBA" id="ARBA00022771"/>
    </source>
</evidence>
<dbReference type="PANTHER" id="PTHR47172:SF24">
    <property type="entry name" value="GATA ZINC FINGER DOMAIN-CONTAINING PROTEIN 14-RELATED"/>
    <property type="match status" value="1"/>
</dbReference>
<evidence type="ECO:0000256" key="4">
    <source>
        <dbReference type="ARBA" id="ARBA00023015"/>
    </source>
</evidence>
<gene>
    <name evidence="9" type="ORF">PILCRDRAFT_817785</name>
</gene>
<dbReference type="STRING" id="765440.A0A0C3FLL8"/>
<keyword evidence="4" id="KW-0805">Transcription regulation</keyword>
<dbReference type="CDD" id="cd00202">
    <property type="entry name" value="ZnF_GATA"/>
    <property type="match status" value="1"/>
</dbReference>
<dbReference type="EMBL" id="KN832986">
    <property type="protein sequence ID" value="KIM84955.1"/>
    <property type="molecule type" value="Genomic_DNA"/>
</dbReference>
<feature type="compositionally biased region" description="Polar residues" evidence="7">
    <location>
        <begin position="674"/>
        <end position="689"/>
    </location>
</feature>
<dbReference type="PANTHER" id="PTHR47172">
    <property type="entry name" value="OS01G0976800 PROTEIN"/>
    <property type="match status" value="1"/>
</dbReference>
<dbReference type="OrthoDB" id="2162994at2759"/>
<evidence type="ECO:0000256" key="5">
    <source>
        <dbReference type="ARBA" id="ARBA00023163"/>
    </source>
</evidence>
<dbReference type="InParanoid" id="A0A0C3FLL8"/>
<keyword evidence="2 6" id="KW-0863">Zinc-finger</keyword>
<feature type="region of interest" description="Disordered" evidence="7">
    <location>
        <begin position="486"/>
        <end position="530"/>
    </location>
</feature>
<dbReference type="HOGENOM" id="CLU_021369_1_0_1"/>
<feature type="compositionally biased region" description="Low complexity" evidence="7">
    <location>
        <begin position="205"/>
        <end position="219"/>
    </location>
</feature>
<evidence type="ECO:0000256" key="6">
    <source>
        <dbReference type="PROSITE-ProRule" id="PRU00094"/>
    </source>
</evidence>
<dbReference type="AlphaFoldDB" id="A0A0C3FLL8"/>
<dbReference type="GO" id="GO:0043565">
    <property type="term" value="F:sequence-specific DNA binding"/>
    <property type="evidence" value="ECO:0007669"/>
    <property type="project" value="InterPro"/>
</dbReference>
<evidence type="ECO:0000313" key="10">
    <source>
        <dbReference type="Proteomes" id="UP000054166"/>
    </source>
</evidence>
<dbReference type="InterPro" id="IPR000679">
    <property type="entry name" value="Znf_GATA"/>
</dbReference>
<proteinExistence type="predicted"/>
<evidence type="ECO:0000259" key="8">
    <source>
        <dbReference type="PROSITE" id="PS50114"/>
    </source>
</evidence>
<organism evidence="9 10">
    <name type="scientific">Piloderma croceum (strain F 1598)</name>
    <dbReference type="NCBI Taxonomy" id="765440"/>
    <lineage>
        <taxon>Eukaryota</taxon>
        <taxon>Fungi</taxon>
        <taxon>Dikarya</taxon>
        <taxon>Basidiomycota</taxon>
        <taxon>Agaricomycotina</taxon>
        <taxon>Agaricomycetes</taxon>
        <taxon>Agaricomycetidae</taxon>
        <taxon>Atheliales</taxon>
        <taxon>Atheliaceae</taxon>
        <taxon>Piloderma</taxon>
    </lineage>
</organism>
<keyword evidence="1" id="KW-0479">Metal-binding</keyword>
<keyword evidence="10" id="KW-1185">Reference proteome</keyword>
<reference evidence="10" key="2">
    <citation type="submission" date="2015-01" db="EMBL/GenBank/DDBJ databases">
        <title>Evolutionary Origins and Diversification of the Mycorrhizal Mutualists.</title>
        <authorList>
            <consortium name="DOE Joint Genome Institute"/>
            <consortium name="Mycorrhizal Genomics Consortium"/>
            <person name="Kohler A."/>
            <person name="Kuo A."/>
            <person name="Nagy L.G."/>
            <person name="Floudas D."/>
            <person name="Copeland A."/>
            <person name="Barry K.W."/>
            <person name="Cichocki N."/>
            <person name="Veneault-Fourrey C."/>
            <person name="LaButti K."/>
            <person name="Lindquist E.A."/>
            <person name="Lipzen A."/>
            <person name="Lundell T."/>
            <person name="Morin E."/>
            <person name="Murat C."/>
            <person name="Riley R."/>
            <person name="Ohm R."/>
            <person name="Sun H."/>
            <person name="Tunlid A."/>
            <person name="Henrissat B."/>
            <person name="Grigoriev I.V."/>
            <person name="Hibbett D.S."/>
            <person name="Martin F."/>
        </authorList>
    </citation>
    <scope>NUCLEOTIDE SEQUENCE [LARGE SCALE GENOMIC DNA]</scope>
    <source>
        <strain evidence="10">F 1598</strain>
    </source>
</reference>
<feature type="region of interest" description="Disordered" evidence="7">
    <location>
        <begin position="424"/>
        <end position="450"/>
    </location>
</feature>
<feature type="compositionally biased region" description="Polar residues" evidence="7">
    <location>
        <begin position="614"/>
        <end position="626"/>
    </location>
</feature>
<keyword evidence="5" id="KW-0804">Transcription</keyword>
<feature type="compositionally biased region" description="Low complexity" evidence="7">
    <location>
        <begin position="304"/>
        <end position="313"/>
    </location>
</feature>
<dbReference type="PROSITE" id="PS00344">
    <property type="entry name" value="GATA_ZN_FINGER_1"/>
    <property type="match status" value="1"/>
</dbReference>
<evidence type="ECO:0000256" key="3">
    <source>
        <dbReference type="ARBA" id="ARBA00022833"/>
    </source>
</evidence>
<dbReference type="Pfam" id="PF00320">
    <property type="entry name" value="GATA"/>
    <property type="match status" value="1"/>
</dbReference>
<feature type="domain" description="GATA-type" evidence="8">
    <location>
        <begin position="514"/>
        <end position="568"/>
    </location>
</feature>